<organism evidence="1 2">
    <name type="scientific">Colletotrichum navitas</name>
    <dbReference type="NCBI Taxonomy" id="681940"/>
    <lineage>
        <taxon>Eukaryota</taxon>
        <taxon>Fungi</taxon>
        <taxon>Dikarya</taxon>
        <taxon>Ascomycota</taxon>
        <taxon>Pezizomycotina</taxon>
        <taxon>Sordariomycetes</taxon>
        <taxon>Hypocreomycetidae</taxon>
        <taxon>Glomerellales</taxon>
        <taxon>Glomerellaceae</taxon>
        <taxon>Colletotrichum</taxon>
        <taxon>Colletotrichum graminicola species complex</taxon>
    </lineage>
</organism>
<dbReference type="GeneID" id="85444580"/>
<dbReference type="EMBL" id="JAHLJV010000091">
    <property type="protein sequence ID" value="KAK1573503.1"/>
    <property type="molecule type" value="Genomic_DNA"/>
</dbReference>
<evidence type="ECO:0000313" key="1">
    <source>
        <dbReference type="EMBL" id="KAK1573503.1"/>
    </source>
</evidence>
<keyword evidence="2" id="KW-1185">Reference proteome</keyword>
<name>A0AAD8PPV5_9PEZI</name>
<gene>
    <name evidence="1" type="ORF">LY79DRAFT_583624</name>
</gene>
<comment type="caution">
    <text evidence="1">The sequence shown here is derived from an EMBL/GenBank/DDBJ whole genome shotgun (WGS) entry which is preliminary data.</text>
</comment>
<proteinExistence type="predicted"/>
<dbReference type="Proteomes" id="UP001230504">
    <property type="component" value="Unassembled WGS sequence"/>
</dbReference>
<protein>
    <submittedName>
        <fullName evidence="1">Uncharacterized protein</fullName>
    </submittedName>
</protein>
<evidence type="ECO:0000313" key="2">
    <source>
        <dbReference type="Proteomes" id="UP001230504"/>
    </source>
</evidence>
<reference evidence="1" key="1">
    <citation type="submission" date="2021-06" db="EMBL/GenBank/DDBJ databases">
        <title>Comparative genomics, transcriptomics and evolutionary studies reveal genomic signatures of adaptation to plant cell wall in hemibiotrophic fungi.</title>
        <authorList>
            <consortium name="DOE Joint Genome Institute"/>
            <person name="Baroncelli R."/>
            <person name="Diaz J.F."/>
            <person name="Benocci T."/>
            <person name="Peng M."/>
            <person name="Battaglia E."/>
            <person name="Haridas S."/>
            <person name="Andreopoulos W."/>
            <person name="Labutti K."/>
            <person name="Pangilinan J."/>
            <person name="Floch G.L."/>
            <person name="Makela M.R."/>
            <person name="Henrissat B."/>
            <person name="Grigoriev I.V."/>
            <person name="Crouch J.A."/>
            <person name="De Vries R.P."/>
            <person name="Sukno S.A."/>
            <person name="Thon M.R."/>
        </authorList>
    </citation>
    <scope>NUCLEOTIDE SEQUENCE</scope>
    <source>
        <strain evidence="1">CBS 125086</strain>
    </source>
</reference>
<sequence length="207" mass="21747">MFPALRGVSSLSLSRARTALSKRKRRCQRHPFPHKARRCPDLLRDGAGHLFPSPLALVHRSDDILLQVPPLRRPEYPLSRIEHPDQHSECSAAAIDSRYPSIPTPPTAAPESVEAGAGAVVAKSIGSAAVAVATALAFAVAVASLRGINAGCGGGGGACSPVVCGHLLAFFLSSCGLDAALKLPYWTGDWPSILAAMFLMSLVHVDL</sequence>
<dbReference type="RefSeq" id="XP_060409120.1">
    <property type="nucleotide sequence ID" value="XM_060560340.1"/>
</dbReference>
<accession>A0AAD8PPV5</accession>
<dbReference type="AlphaFoldDB" id="A0AAD8PPV5"/>